<evidence type="ECO:0000313" key="1">
    <source>
        <dbReference type="EMBL" id="KAF3437167.1"/>
    </source>
</evidence>
<name>A0A8K0E5G5_9ROSA</name>
<keyword evidence="2" id="KW-1185">Reference proteome</keyword>
<sequence>MGSFRSRDADENSNLTGAIRECVDSMDKFRPNHVGKLPFKVVSKILTTAMVAIIVSTIGLFHPSECGGSHRLLDRSITLTRKFSVMVQSDPLSPFVLDIKIFSSIYLGWSPVALSPISSQNSSSPTHLLYARRAHVLQRTYRIDRVLMPRASTLLFQSLSTRQIPHLFWFRFSPNRARFWRTSNRSPLSISVPF</sequence>
<organism evidence="1 2">
    <name type="scientific">Rhamnella rubrinervis</name>
    <dbReference type="NCBI Taxonomy" id="2594499"/>
    <lineage>
        <taxon>Eukaryota</taxon>
        <taxon>Viridiplantae</taxon>
        <taxon>Streptophyta</taxon>
        <taxon>Embryophyta</taxon>
        <taxon>Tracheophyta</taxon>
        <taxon>Spermatophyta</taxon>
        <taxon>Magnoliopsida</taxon>
        <taxon>eudicotyledons</taxon>
        <taxon>Gunneridae</taxon>
        <taxon>Pentapetalae</taxon>
        <taxon>rosids</taxon>
        <taxon>fabids</taxon>
        <taxon>Rosales</taxon>
        <taxon>Rhamnaceae</taxon>
        <taxon>rhamnoid group</taxon>
        <taxon>Rhamneae</taxon>
        <taxon>Rhamnella</taxon>
    </lineage>
</organism>
<gene>
    <name evidence="1" type="ORF">FNV43_RR19920</name>
</gene>
<comment type="caution">
    <text evidence="1">The sequence shown here is derived from an EMBL/GenBank/DDBJ whole genome shotgun (WGS) entry which is preliminary data.</text>
</comment>
<protein>
    <submittedName>
        <fullName evidence="1">Uncharacterized protein</fullName>
    </submittedName>
</protein>
<dbReference type="EMBL" id="VOIH02000009">
    <property type="protein sequence ID" value="KAF3437167.1"/>
    <property type="molecule type" value="Genomic_DNA"/>
</dbReference>
<dbReference type="AlphaFoldDB" id="A0A8K0E5G5"/>
<evidence type="ECO:0000313" key="2">
    <source>
        <dbReference type="Proteomes" id="UP000796880"/>
    </source>
</evidence>
<proteinExistence type="predicted"/>
<reference evidence="1" key="1">
    <citation type="submission" date="2020-03" db="EMBL/GenBank/DDBJ databases">
        <title>A high-quality chromosome-level genome assembly of a woody plant with both climbing and erect habits, Rhamnella rubrinervis.</title>
        <authorList>
            <person name="Lu Z."/>
            <person name="Yang Y."/>
            <person name="Zhu X."/>
            <person name="Sun Y."/>
        </authorList>
    </citation>
    <scope>NUCLEOTIDE SEQUENCE</scope>
    <source>
        <strain evidence="1">BYM</strain>
        <tissue evidence="1">Leaf</tissue>
    </source>
</reference>
<dbReference type="Proteomes" id="UP000796880">
    <property type="component" value="Unassembled WGS sequence"/>
</dbReference>
<accession>A0A8K0E5G5</accession>